<dbReference type="GO" id="GO:0005886">
    <property type="term" value="C:plasma membrane"/>
    <property type="evidence" value="ECO:0007669"/>
    <property type="project" value="UniProtKB-SubCell"/>
</dbReference>
<dbReference type="VEuPathDB" id="VectorBase:ISCW020247"/>
<keyword evidence="2" id="KW-1003">Cell membrane</keyword>
<dbReference type="InterPro" id="IPR045583">
    <property type="entry name" value="KPBA/B_C"/>
</dbReference>
<dbReference type="GO" id="GO:0005977">
    <property type="term" value="P:glycogen metabolic process"/>
    <property type="evidence" value="ECO:0007669"/>
    <property type="project" value="UniProtKB-UniPathway"/>
</dbReference>
<keyword evidence="4" id="KW-0808">Transferase</keyword>
<keyword evidence="6" id="KW-1185">Reference proteome</keyword>
<dbReference type="VEuPathDB" id="VectorBase:ISCI020247"/>
<dbReference type="Proteomes" id="UP000001555">
    <property type="component" value="Unassembled WGS sequence"/>
</dbReference>
<keyword evidence="2" id="KW-0112">Calmodulin-binding</keyword>
<dbReference type="AlphaFoldDB" id="B7Q1L7"/>
<dbReference type="VEuPathDB" id="VectorBase:ISCP_014073"/>
<evidence type="ECO:0000256" key="2">
    <source>
        <dbReference type="RuleBase" id="RU364123"/>
    </source>
</evidence>
<reference evidence="5" key="2">
    <citation type="submission" date="2020-05" db="UniProtKB">
        <authorList>
            <consortium name="EnsemblMetazoa"/>
        </authorList>
    </citation>
    <scope>IDENTIFICATION</scope>
    <source>
        <strain evidence="5">wikel</strain>
    </source>
</reference>
<keyword evidence="2" id="KW-0472">Membrane</keyword>
<keyword evidence="2" id="KW-0321">Glycogen metabolism</keyword>
<evidence type="ECO:0000256" key="1">
    <source>
        <dbReference type="ARBA" id="ARBA00023277"/>
    </source>
</evidence>
<evidence type="ECO:0000313" key="5">
    <source>
        <dbReference type="EnsemblMetazoa" id="ISCW020247-PA"/>
    </source>
</evidence>
<comment type="similarity">
    <text evidence="2">Belongs to the phosphorylase b kinase regulatory chain family.</text>
</comment>
<protein>
    <recommendedName>
        <fullName evidence="2">Phosphorylase b kinase regulatory subunit</fullName>
    </recommendedName>
</protein>
<keyword evidence="2" id="KW-0636">Prenylation</keyword>
<dbReference type="OrthoDB" id="5971574at2759"/>
<dbReference type="InterPro" id="IPR008734">
    <property type="entry name" value="PHK_A/B_su"/>
</dbReference>
<organism>
    <name type="scientific">Ixodes scapularis</name>
    <name type="common">Black-legged tick</name>
    <name type="synonym">Deer tick</name>
    <dbReference type="NCBI Taxonomy" id="6945"/>
    <lineage>
        <taxon>Eukaryota</taxon>
        <taxon>Metazoa</taxon>
        <taxon>Ecdysozoa</taxon>
        <taxon>Arthropoda</taxon>
        <taxon>Chelicerata</taxon>
        <taxon>Arachnida</taxon>
        <taxon>Acari</taxon>
        <taxon>Parasitiformes</taxon>
        <taxon>Ixodida</taxon>
        <taxon>Ixodoidea</taxon>
        <taxon>Ixodidae</taxon>
        <taxon>Ixodinae</taxon>
        <taxon>Ixodes</taxon>
    </lineage>
</organism>
<keyword evidence="4" id="KW-0418">Kinase</keyword>
<evidence type="ECO:0000259" key="3">
    <source>
        <dbReference type="Pfam" id="PF19292"/>
    </source>
</evidence>
<comment type="function">
    <text evidence="2">Phosphorylase b kinase catalyzes the phosphorylation of serine in certain substrates, including troponin I.</text>
</comment>
<keyword evidence="2" id="KW-0449">Lipoprotein</keyword>
<dbReference type="EMBL" id="ABJB010078396">
    <property type="status" value="NOT_ANNOTATED_CDS"/>
    <property type="molecule type" value="Genomic_DNA"/>
</dbReference>
<dbReference type="UniPathway" id="UPA00163"/>
<name>B7Q1L7_IXOSC</name>
<comment type="subcellular location">
    <subcellularLocation>
        <location evidence="2">Cell membrane</location>
        <topology evidence="2">Lipid-anchor</topology>
        <orientation evidence="2">Cytoplasmic side</orientation>
    </subcellularLocation>
</comment>
<evidence type="ECO:0000313" key="6">
    <source>
        <dbReference type="Proteomes" id="UP000001555"/>
    </source>
</evidence>
<dbReference type="PANTHER" id="PTHR10749:SF8">
    <property type="entry name" value="PHOSPHORYLASE B KINASE REGULATORY SUBUNIT BETA"/>
    <property type="match status" value="1"/>
</dbReference>
<dbReference type="EMBL" id="ABJB010145084">
    <property type="status" value="NOT_ANNOTATED_CDS"/>
    <property type="molecule type" value="Genomic_DNA"/>
</dbReference>
<dbReference type="InParanoid" id="B7Q1L7"/>
<evidence type="ECO:0000313" key="4">
    <source>
        <dbReference type="EMBL" id="EEC12753.1"/>
    </source>
</evidence>
<dbReference type="GO" id="GO:0016301">
    <property type="term" value="F:kinase activity"/>
    <property type="evidence" value="ECO:0007669"/>
    <property type="project" value="UniProtKB-KW"/>
</dbReference>
<sequence>MLLSHISLPEYRHVMIELLMVIDVILKRNPEFSFSDKVDLDVLIRDAFAMFKAEKESPGSDPNNVTSFYDSPSSVTSCYLSRGIMTRLLTSGIGISTEECSIS</sequence>
<dbReference type="EMBL" id="DS838300">
    <property type="protein sequence ID" value="EEC12753.1"/>
    <property type="molecule type" value="Genomic_DNA"/>
</dbReference>
<dbReference type="HOGENOM" id="CLU_2266679_0_0_1"/>
<keyword evidence="1 2" id="KW-0119">Carbohydrate metabolism</keyword>
<dbReference type="Pfam" id="PF19292">
    <property type="entry name" value="KPBB_C"/>
    <property type="match status" value="1"/>
</dbReference>
<reference evidence="4 6" key="1">
    <citation type="submission" date="2008-03" db="EMBL/GenBank/DDBJ databases">
        <title>Annotation of Ixodes scapularis.</title>
        <authorList>
            <consortium name="Ixodes scapularis Genome Project Consortium"/>
            <person name="Caler E."/>
            <person name="Hannick L.I."/>
            <person name="Bidwell S."/>
            <person name="Joardar V."/>
            <person name="Thiagarajan M."/>
            <person name="Amedeo P."/>
            <person name="Galinsky K.J."/>
            <person name="Schobel S."/>
            <person name="Inman J."/>
            <person name="Hostetler J."/>
            <person name="Miller J."/>
            <person name="Hammond M."/>
            <person name="Megy K."/>
            <person name="Lawson D."/>
            <person name="Kodira C."/>
            <person name="Sutton G."/>
            <person name="Meyer J."/>
            <person name="Hill C.A."/>
            <person name="Birren B."/>
            <person name="Nene V."/>
            <person name="Collins F."/>
            <person name="Alarcon-Chaidez F."/>
            <person name="Wikel S."/>
            <person name="Strausberg R."/>
        </authorList>
    </citation>
    <scope>NUCLEOTIDE SEQUENCE [LARGE SCALE GENOMIC DNA]</scope>
    <source>
        <strain evidence="6">Wikel</strain>
        <strain evidence="4">Wikel colony</strain>
    </source>
</reference>
<accession>B7Q1L7</accession>
<dbReference type="EnsemblMetazoa" id="ISCW020247-RA">
    <property type="protein sequence ID" value="ISCW020247-PA"/>
    <property type="gene ID" value="ISCW020247"/>
</dbReference>
<dbReference type="PaxDb" id="6945-B7Q1L7"/>
<feature type="domain" description="Phosphorylase b kinase regulatory subunit alpha/beta C-terminal" evidence="3">
    <location>
        <begin position="2"/>
        <end position="55"/>
    </location>
</feature>
<gene>
    <name evidence="4" type="ORF">IscW_ISCW020247</name>
</gene>
<dbReference type="PANTHER" id="PTHR10749">
    <property type="entry name" value="PHOSPHORYLASE B KINASE REGULATORY SUBUNIT"/>
    <property type="match status" value="1"/>
</dbReference>
<dbReference type="EMBL" id="ABJB011133970">
    <property type="status" value="NOT_ANNOTATED_CDS"/>
    <property type="molecule type" value="Genomic_DNA"/>
</dbReference>
<comment type="pathway">
    <text evidence="2">Glycan biosynthesis; glycogen metabolism.</text>
</comment>
<dbReference type="EMBL" id="ABJB010233587">
    <property type="status" value="NOT_ANNOTATED_CDS"/>
    <property type="molecule type" value="Genomic_DNA"/>
</dbReference>
<dbReference type="GO" id="GO:0005516">
    <property type="term" value="F:calmodulin binding"/>
    <property type="evidence" value="ECO:0007669"/>
    <property type="project" value="UniProtKB-KW"/>
</dbReference>
<dbReference type="STRING" id="6945.B7Q1L7"/>
<proteinExistence type="inferred from homology"/>